<reference evidence="1" key="1">
    <citation type="submission" date="2024-02" db="EMBL/GenBank/DDBJ databases">
        <title>Metagenome Assembled Genome of Zalaria obscura JY119.</title>
        <authorList>
            <person name="Vighnesh L."/>
            <person name="Jagadeeshwari U."/>
            <person name="Venkata Ramana C."/>
            <person name="Sasikala C."/>
        </authorList>
    </citation>
    <scope>NUCLEOTIDE SEQUENCE</scope>
    <source>
        <strain evidence="1">JY119</strain>
    </source>
</reference>
<accession>A0ACC3SFP0</accession>
<keyword evidence="2" id="KW-1185">Reference proteome</keyword>
<protein>
    <submittedName>
        <fullName evidence="1">Uncharacterized protein</fullName>
    </submittedName>
</protein>
<evidence type="ECO:0000313" key="1">
    <source>
        <dbReference type="EMBL" id="KAK8210137.1"/>
    </source>
</evidence>
<dbReference type="Proteomes" id="UP001320706">
    <property type="component" value="Unassembled WGS sequence"/>
</dbReference>
<name>A0ACC3SFP0_9PEZI</name>
<dbReference type="EMBL" id="JAMKPW020000016">
    <property type="protein sequence ID" value="KAK8210137.1"/>
    <property type="molecule type" value="Genomic_DNA"/>
</dbReference>
<comment type="caution">
    <text evidence="1">The sequence shown here is derived from an EMBL/GenBank/DDBJ whole genome shotgun (WGS) entry which is preliminary data.</text>
</comment>
<proteinExistence type="predicted"/>
<gene>
    <name evidence="1" type="ORF">M8818_003624</name>
</gene>
<organism evidence="1 2">
    <name type="scientific">Zalaria obscura</name>
    <dbReference type="NCBI Taxonomy" id="2024903"/>
    <lineage>
        <taxon>Eukaryota</taxon>
        <taxon>Fungi</taxon>
        <taxon>Dikarya</taxon>
        <taxon>Ascomycota</taxon>
        <taxon>Pezizomycotina</taxon>
        <taxon>Dothideomycetes</taxon>
        <taxon>Dothideomycetidae</taxon>
        <taxon>Dothideales</taxon>
        <taxon>Zalariaceae</taxon>
        <taxon>Zalaria</taxon>
    </lineage>
</organism>
<evidence type="ECO:0000313" key="2">
    <source>
        <dbReference type="Proteomes" id="UP001320706"/>
    </source>
</evidence>
<sequence>MLVWRSECLSDLPPLPGLRGSTPCCYGALTPKPQSVAVQTGLRTTVTPSSKAVHPFHTSRMAKKCKTPPAISYGSSHHIMELISAGCLGATALITLALVLAHFFRYTVPKEQRPSLRIILTPLIMGAIAAGSVFSYPASEYIMPIGDVYEAFALASLFLMFVEFTGQTGDYSPLMKVHSALYWSRESLAARDKRLTRIQKRYIFVYQYCIICPIVLIAQDASVAAGTFCYGSMQPHYVNFWVTIIRTISVGAAVITIFRYYKTEKSILSARRGGKKLLCFKLIVFLDFVQTWIFKILLQTNGIKTSDTFSDSDIRYGIPNVLFSAEMTAIALLFHYCYSSSEYSPKHRSSGKLNPFAAFIDALNPSDLFRGAARCFGPVDASYRDEQIDYDEINASRSKPWRGTSPSPAPGAFGREYSPVSPPQNARYPNGQYLGATMRYDGRSRSPSPNPGSRLMSPGREMV</sequence>